<feature type="compositionally biased region" description="Low complexity" evidence="1">
    <location>
        <begin position="75"/>
        <end position="87"/>
    </location>
</feature>
<dbReference type="AlphaFoldDB" id="A0A0C9V2V9"/>
<feature type="region of interest" description="Disordered" evidence="1">
    <location>
        <begin position="224"/>
        <end position="247"/>
    </location>
</feature>
<dbReference type="Proteomes" id="UP000053820">
    <property type="component" value="Unassembled WGS sequence"/>
</dbReference>
<dbReference type="EMBL" id="KN839884">
    <property type="protein sequence ID" value="KIJ59599.1"/>
    <property type="molecule type" value="Genomic_DNA"/>
</dbReference>
<gene>
    <name evidence="2" type="ORF">HYDPIDRAFT_118370</name>
</gene>
<proteinExistence type="predicted"/>
<feature type="compositionally biased region" description="Basic and acidic residues" evidence="1">
    <location>
        <begin position="55"/>
        <end position="74"/>
    </location>
</feature>
<evidence type="ECO:0000256" key="1">
    <source>
        <dbReference type="SAM" id="MobiDB-lite"/>
    </source>
</evidence>
<sequence>MAAVFSQDQDNEPLAFLAAAQGELEQEDIEASKPNCRTEKRLFNRLKGTLGRIKKAAESRPLKDKGNGKAREDATPAPDTATAEDTAQNTPPREALDRFKNRLKKHAMSRKGRKREASESESPRSSKQDANDRAALQREHTRERGERLRQRLTGRREGQSTDHLPGEHSSSAADPEAPIRHYTVAYGFMEPRVVAAPMPDSDDEEEKSWGQQLFEMICYCPWVPQYSPPPRRRTETYDPSSDESDSD</sequence>
<evidence type="ECO:0000313" key="3">
    <source>
        <dbReference type="Proteomes" id="UP000053820"/>
    </source>
</evidence>
<reference evidence="2 3" key="1">
    <citation type="submission" date="2014-04" db="EMBL/GenBank/DDBJ databases">
        <title>Evolutionary Origins and Diversification of the Mycorrhizal Mutualists.</title>
        <authorList>
            <consortium name="DOE Joint Genome Institute"/>
            <consortium name="Mycorrhizal Genomics Consortium"/>
            <person name="Kohler A."/>
            <person name="Kuo A."/>
            <person name="Nagy L.G."/>
            <person name="Floudas D."/>
            <person name="Copeland A."/>
            <person name="Barry K.W."/>
            <person name="Cichocki N."/>
            <person name="Veneault-Fourrey C."/>
            <person name="LaButti K."/>
            <person name="Lindquist E.A."/>
            <person name="Lipzen A."/>
            <person name="Lundell T."/>
            <person name="Morin E."/>
            <person name="Murat C."/>
            <person name="Riley R."/>
            <person name="Ohm R."/>
            <person name="Sun H."/>
            <person name="Tunlid A."/>
            <person name="Henrissat B."/>
            <person name="Grigoriev I.V."/>
            <person name="Hibbett D.S."/>
            <person name="Martin F."/>
        </authorList>
    </citation>
    <scope>NUCLEOTIDE SEQUENCE [LARGE SCALE GENOMIC DNA]</scope>
    <source>
        <strain evidence="2 3">MD-312</strain>
    </source>
</reference>
<feature type="compositionally biased region" description="Basic and acidic residues" evidence="1">
    <location>
        <begin position="115"/>
        <end position="166"/>
    </location>
</feature>
<accession>A0A0C9V2V9</accession>
<feature type="compositionally biased region" description="Basic residues" evidence="1">
    <location>
        <begin position="101"/>
        <end position="114"/>
    </location>
</feature>
<keyword evidence="3" id="KW-1185">Reference proteome</keyword>
<protein>
    <submittedName>
        <fullName evidence="2">Uncharacterized protein</fullName>
    </submittedName>
</protein>
<dbReference type="HOGENOM" id="CLU_1124682_0_0_1"/>
<feature type="region of interest" description="Disordered" evidence="1">
    <location>
        <begin position="49"/>
        <end position="178"/>
    </location>
</feature>
<evidence type="ECO:0000313" key="2">
    <source>
        <dbReference type="EMBL" id="KIJ59599.1"/>
    </source>
</evidence>
<name>A0A0C9V2V9_9AGAM</name>
<organism evidence="2 3">
    <name type="scientific">Hydnomerulius pinastri MD-312</name>
    <dbReference type="NCBI Taxonomy" id="994086"/>
    <lineage>
        <taxon>Eukaryota</taxon>
        <taxon>Fungi</taxon>
        <taxon>Dikarya</taxon>
        <taxon>Basidiomycota</taxon>
        <taxon>Agaricomycotina</taxon>
        <taxon>Agaricomycetes</taxon>
        <taxon>Agaricomycetidae</taxon>
        <taxon>Boletales</taxon>
        <taxon>Boletales incertae sedis</taxon>
        <taxon>Leucogyrophana</taxon>
    </lineage>
</organism>